<evidence type="ECO:0000313" key="6">
    <source>
        <dbReference type="EMBL" id="KXS17790.1"/>
    </source>
</evidence>
<dbReference type="OMA" id="WPDYTYE"/>
<dbReference type="InterPro" id="IPR016190">
    <property type="entry name" value="Transl_init_fac_IF2/IF5_Zn-bd"/>
</dbReference>
<dbReference type="NCBIfam" id="NF003067">
    <property type="entry name" value="PRK03988.1"/>
    <property type="match status" value="1"/>
</dbReference>
<protein>
    <recommendedName>
        <fullName evidence="5">Translation initiation factor IF2/IF5 domain-containing protein</fullName>
    </recommendedName>
</protein>
<evidence type="ECO:0000256" key="4">
    <source>
        <dbReference type="SAM" id="MobiDB-lite"/>
    </source>
</evidence>
<dbReference type="OrthoDB" id="10255414at2759"/>
<dbReference type="FunFam" id="3.30.30.170:FF:000001">
    <property type="entry name" value="Eukaryotic translation initiation factor 2 subunit"/>
    <property type="match status" value="1"/>
</dbReference>
<dbReference type="PANTHER" id="PTHR23001:SF3">
    <property type="entry name" value="EUKARYOTIC TRANSLATION INITIATION FACTOR 2 SUBUNIT 2"/>
    <property type="match status" value="1"/>
</dbReference>
<dbReference type="Gene3D" id="3.30.30.170">
    <property type="match status" value="1"/>
</dbReference>
<evidence type="ECO:0000259" key="5">
    <source>
        <dbReference type="SMART" id="SM00653"/>
    </source>
</evidence>
<keyword evidence="2" id="KW-0396">Initiation factor</keyword>
<dbReference type="Proteomes" id="UP000070544">
    <property type="component" value="Unassembled WGS sequence"/>
</dbReference>
<keyword evidence="3" id="KW-0648">Protein biosynthesis</keyword>
<sequence length="239" mass="26666">MFGEKKKKKKPKVEDLPEPVPEQDVEDGAVPDVDGDAVDGEDEQEAGENDDQGDEEPAGEISLTGEPVAGNEEGWLGSERDYEYGELLSRMYRILRENNPELIGEKRRYTIPPPQVAREGSKKTVFSNVSDIARRMKRTPEHLIQFVFAELGTSGSVDGSGQLIIKGRFQPKQIETVLKRYIGEYVTCKTCKSFETNISRDNRLWFITCESCGSRRTVAAISAGFKAQTTKRAKMRAAA</sequence>
<dbReference type="GO" id="GO:1990856">
    <property type="term" value="F:methionyl-initiator methionine tRNA binding"/>
    <property type="evidence" value="ECO:0007669"/>
    <property type="project" value="EnsemblFungi"/>
</dbReference>
<dbReference type="STRING" id="1344416.A0A139ALZ6"/>
<evidence type="ECO:0000256" key="2">
    <source>
        <dbReference type="ARBA" id="ARBA00022540"/>
    </source>
</evidence>
<organism evidence="6 7">
    <name type="scientific">Gonapodya prolifera (strain JEL478)</name>
    <name type="common">Monoblepharis prolifera</name>
    <dbReference type="NCBI Taxonomy" id="1344416"/>
    <lineage>
        <taxon>Eukaryota</taxon>
        <taxon>Fungi</taxon>
        <taxon>Fungi incertae sedis</taxon>
        <taxon>Chytridiomycota</taxon>
        <taxon>Chytridiomycota incertae sedis</taxon>
        <taxon>Monoblepharidomycetes</taxon>
        <taxon>Monoblepharidales</taxon>
        <taxon>Gonapodyaceae</taxon>
        <taxon>Gonapodya</taxon>
    </lineage>
</organism>
<dbReference type="GO" id="GO:0005525">
    <property type="term" value="F:GTP binding"/>
    <property type="evidence" value="ECO:0007669"/>
    <property type="project" value="EnsemblFungi"/>
</dbReference>
<evidence type="ECO:0000313" key="7">
    <source>
        <dbReference type="Proteomes" id="UP000070544"/>
    </source>
</evidence>
<dbReference type="EMBL" id="KQ965745">
    <property type="protein sequence ID" value="KXS17790.1"/>
    <property type="molecule type" value="Genomic_DNA"/>
</dbReference>
<reference evidence="6 7" key="1">
    <citation type="journal article" date="2015" name="Genome Biol. Evol.">
        <title>Phylogenomic analyses indicate that early fungi evolved digesting cell walls of algal ancestors of land plants.</title>
        <authorList>
            <person name="Chang Y."/>
            <person name="Wang S."/>
            <person name="Sekimoto S."/>
            <person name="Aerts A.L."/>
            <person name="Choi C."/>
            <person name="Clum A."/>
            <person name="LaButti K.M."/>
            <person name="Lindquist E.A."/>
            <person name="Yee Ngan C."/>
            <person name="Ohm R.A."/>
            <person name="Salamov A.A."/>
            <person name="Grigoriev I.V."/>
            <person name="Spatafora J.W."/>
            <person name="Berbee M.L."/>
        </authorList>
    </citation>
    <scope>NUCLEOTIDE SEQUENCE [LARGE SCALE GENOMIC DNA]</scope>
    <source>
        <strain evidence="6 7">JEL478</strain>
    </source>
</reference>
<dbReference type="SUPFAM" id="SSF100966">
    <property type="entry name" value="Translation initiation factor 2 beta, aIF2beta, N-terminal domain"/>
    <property type="match status" value="1"/>
</dbReference>
<dbReference type="Pfam" id="PF01873">
    <property type="entry name" value="eIF-5_eIF-2B"/>
    <property type="match status" value="1"/>
</dbReference>
<dbReference type="SMART" id="SM00653">
    <property type="entry name" value="eIF2B_5"/>
    <property type="match status" value="1"/>
</dbReference>
<evidence type="ECO:0000256" key="1">
    <source>
        <dbReference type="ARBA" id="ARBA00010397"/>
    </source>
</evidence>
<dbReference type="GO" id="GO:0031369">
    <property type="term" value="F:translation initiation factor binding"/>
    <property type="evidence" value="ECO:0007669"/>
    <property type="project" value="EnsemblFungi"/>
</dbReference>
<dbReference type="AlphaFoldDB" id="A0A139ALZ6"/>
<dbReference type="GO" id="GO:0001731">
    <property type="term" value="P:formation of translation preinitiation complex"/>
    <property type="evidence" value="ECO:0007669"/>
    <property type="project" value="EnsemblFungi"/>
</dbReference>
<dbReference type="PANTHER" id="PTHR23001">
    <property type="entry name" value="EUKARYOTIC TRANSLATION INITIATION FACTOR"/>
    <property type="match status" value="1"/>
</dbReference>
<dbReference type="InterPro" id="IPR016189">
    <property type="entry name" value="Transl_init_fac_IF2/IF5_N"/>
</dbReference>
<dbReference type="InterPro" id="IPR045196">
    <property type="entry name" value="IF2/IF5"/>
</dbReference>
<name>A0A139ALZ6_GONPJ</name>
<accession>A0A139ALZ6</accession>
<dbReference type="GO" id="GO:0003743">
    <property type="term" value="F:translation initiation factor activity"/>
    <property type="evidence" value="ECO:0007669"/>
    <property type="project" value="UniProtKB-KW"/>
</dbReference>
<dbReference type="GO" id="GO:0005840">
    <property type="term" value="C:ribosome"/>
    <property type="evidence" value="ECO:0007669"/>
    <property type="project" value="EnsemblFungi"/>
</dbReference>
<feature type="compositionally biased region" description="Basic residues" evidence="4">
    <location>
        <begin position="1"/>
        <end position="11"/>
    </location>
</feature>
<feature type="region of interest" description="Disordered" evidence="4">
    <location>
        <begin position="1"/>
        <end position="76"/>
    </location>
</feature>
<dbReference type="GO" id="GO:0043614">
    <property type="term" value="C:multi-eIF complex"/>
    <property type="evidence" value="ECO:0007669"/>
    <property type="project" value="EnsemblFungi"/>
</dbReference>
<feature type="domain" description="Translation initiation factor IF2/IF5" evidence="5">
    <location>
        <begin position="106"/>
        <end position="215"/>
    </location>
</feature>
<comment type="similarity">
    <text evidence="1">Belongs to the eIF-2-beta/eIF-5 family.</text>
</comment>
<feature type="compositionally biased region" description="Acidic residues" evidence="4">
    <location>
        <begin position="21"/>
        <end position="58"/>
    </location>
</feature>
<dbReference type="SUPFAM" id="SSF75689">
    <property type="entry name" value="Zinc-binding domain of translation initiation factor 2 beta"/>
    <property type="match status" value="1"/>
</dbReference>
<dbReference type="InterPro" id="IPR002735">
    <property type="entry name" value="Transl_init_fac_IF2/IF5_dom"/>
</dbReference>
<dbReference type="GO" id="GO:0003729">
    <property type="term" value="F:mRNA binding"/>
    <property type="evidence" value="ECO:0007669"/>
    <property type="project" value="EnsemblFungi"/>
</dbReference>
<dbReference type="GO" id="GO:0005850">
    <property type="term" value="C:eukaryotic translation initiation factor 2 complex"/>
    <property type="evidence" value="ECO:0007669"/>
    <property type="project" value="EnsemblFungi"/>
</dbReference>
<evidence type="ECO:0000256" key="3">
    <source>
        <dbReference type="ARBA" id="ARBA00022917"/>
    </source>
</evidence>
<keyword evidence="7" id="KW-1185">Reference proteome</keyword>
<gene>
    <name evidence="6" type="ORF">M427DRAFT_133275</name>
</gene>
<dbReference type="GO" id="GO:0016282">
    <property type="term" value="C:eukaryotic 43S preinitiation complex"/>
    <property type="evidence" value="ECO:0007669"/>
    <property type="project" value="EnsemblFungi"/>
</dbReference>
<proteinExistence type="inferred from homology"/>